<dbReference type="EMBL" id="CM055099">
    <property type="protein sequence ID" value="KAJ7547613.1"/>
    <property type="molecule type" value="Genomic_DNA"/>
</dbReference>
<dbReference type="Proteomes" id="UP001162992">
    <property type="component" value="Chromosome 8"/>
</dbReference>
<comment type="caution">
    <text evidence="1">The sequence shown here is derived from an EMBL/GenBank/DDBJ whole genome shotgun (WGS) entry which is preliminary data.</text>
</comment>
<evidence type="ECO:0000313" key="1">
    <source>
        <dbReference type="EMBL" id="KAJ7547613.1"/>
    </source>
</evidence>
<proteinExistence type="predicted"/>
<gene>
    <name evidence="1" type="ORF">O6H91_08G095000</name>
</gene>
<accession>A0ACC2D0D1</accession>
<name>A0ACC2D0D1_DIPCM</name>
<keyword evidence="2" id="KW-1185">Reference proteome</keyword>
<protein>
    <submittedName>
        <fullName evidence="1">Uncharacterized protein</fullName>
    </submittedName>
</protein>
<reference evidence="2" key="1">
    <citation type="journal article" date="2024" name="Proc. Natl. Acad. Sci. U.S.A.">
        <title>Extraordinary preservation of gene collinearity over three hundred million years revealed in homosporous lycophytes.</title>
        <authorList>
            <person name="Li C."/>
            <person name="Wickell D."/>
            <person name="Kuo L.Y."/>
            <person name="Chen X."/>
            <person name="Nie B."/>
            <person name="Liao X."/>
            <person name="Peng D."/>
            <person name="Ji J."/>
            <person name="Jenkins J."/>
            <person name="Williams M."/>
            <person name="Shu S."/>
            <person name="Plott C."/>
            <person name="Barry K."/>
            <person name="Rajasekar S."/>
            <person name="Grimwood J."/>
            <person name="Han X."/>
            <person name="Sun S."/>
            <person name="Hou Z."/>
            <person name="He W."/>
            <person name="Dai G."/>
            <person name="Sun C."/>
            <person name="Schmutz J."/>
            <person name="Leebens-Mack J.H."/>
            <person name="Li F.W."/>
            <person name="Wang L."/>
        </authorList>
    </citation>
    <scope>NUCLEOTIDE SEQUENCE [LARGE SCALE GENOMIC DNA]</scope>
    <source>
        <strain evidence="2">cv. PW_Plant_1</strain>
    </source>
</reference>
<sequence>MGKKRKVEDRGLDEADIRLYQSFCTAANFISQLYTQAQSQQDLAFQQGEQHCAGRLYQWLSSQQSESVPIEEIRRFLQGELDASSGDQGRMSSQPINSPAAQQQPQSLPSVNQIPSEGFEPSGLGLESRPLLSDENRLAFFPSNFPSLDGSTIPSFGLTQLQDGHASVQYSLGNSGWQAETTLLEQHQETLPNQMASEVFEPSGLGLESRAELSDQILSNFSSPNQGMIPPFGLSQLQGGHASMQYGLGNLGWRAEPTLEQHQGTPSDGTYDSVFEHYNSSTIISHQGATLSTYSPRVTHSRSDHSYGEHDTSMEMHMDGDFDTH</sequence>
<evidence type="ECO:0000313" key="2">
    <source>
        <dbReference type="Proteomes" id="UP001162992"/>
    </source>
</evidence>
<organism evidence="1 2">
    <name type="scientific">Diphasiastrum complanatum</name>
    <name type="common">Issler's clubmoss</name>
    <name type="synonym">Lycopodium complanatum</name>
    <dbReference type="NCBI Taxonomy" id="34168"/>
    <lineage>
        <taxon>Eukaryota</taxon>
        <taxon>Viridiplantae</taxon>
        <taxon>Streptophyta</taxon>
        <taxon>Embryophyta</taxon>
        <taxon>Tracheophyta</taxon>
        <taxon>Lycopodiopsida</taxon>
        <taxon>Lycopodiales</taxon>
        <taxon>Lycopodiaceae</taxon>
        <taxon>Lycopodioideae</taxon>
        <taxon>Diphasiastrum</taxon>
    </lineage>
</organism>